<reference evidence="2" key="1">
    <citation type="journal article" date="2020" name="Stud. Mycol.">
        <title>101 Dothideomycetes genomes: a test case for predicting lifestyles and emergence of pathogens.</title>
        <authorList>
            <person name="Haridas S."/>
            <person name="Albert R."/>
            <person name="Binder M."/>
            <person name="Bloem J."/>
            <person name="Labutti K."/>
            <person name="Salamov A."/>
            <person name="Andreopoulos B."/>
            <person name="Baker S."/>
            <person name="Barry K."/>
            <person name="Bills G."/>
            <person name="Bluhm B."/>
            <person name="Cannon C."/>
            <person name="Castanera R."/>
            <person name="Culley D."/>
            <person name="Daum C."/>
            <person name="Ezra D."/>
            <person name="Gonzalez J."/>
            <person name="Henrissat B."/>
            <person name="Kuo A."/>
            <person name="Liang C."/>
            <person name="Lipzen A."/>
            <person name="Lutzoni F."/>
            <person name="Magnuson J."/>
            <person name="Mondo S."/>
            <person name="Nolan M."/>
            <person name="Ohm R."/>
            <person name="Pangilinan J."/>
            <person name="Park H.-J."/>
            <person name="Ramirez L."/>
            <person name="Alfaro M."/>
            <person name="Sun H."/>
            <person name="Tritt A."/>
            <person name="Yoshinaga Y."/>
            <person name="Zwiers L.-H."/>
            <person name="Turgeon B."/>
            <person name="Goodwin S."/>
            <person name="Spatafora J."/>
            <person name="Crous P."/>
            <person name="Grigoriev I."/>
        </authorList>
    </citation>
    <scope>NUCLEOTIDE SEQUENCE</scope>
    <source>
        <strain evidence="2">CBS 690.94</strain>
    </source>
</reference>
<dbReference type="AlphaFoldDB" id="A0A9P4PPA2"/>
<evidence type="ECO:0000313" key="2">
    <source>
        <dbReference type="EMBL" id="KAF2447642.1"/>
    </source>
</evidence>
<keyword evidence="1" id="KW-0472">Membrane</keyword>
<keyword evidence="3" id="KW-1185">Reference proteome</keyword>
<feature type="transmembrane region" description="Helical" evidence="1">
    <location>
        <begin position="27"/>
        <end position="43"/>
    </location>
</feature>
<accession>A0A9P4PPA2</accession>
<dbReference type="Proteomes" id="UP000799764">
    <property type="component" value="Unassembled WGS sequence"/>
</dbReference>
<protein>
    <submittedName>
        <fullName evidence="2">Uncharacterized protein</fullName>
    </submittedName>
</protein>
<name>A0A9P4PPA2_9PLEO</name>
<organism evidence="2 3">
    <name type="scientific">Karstenula rhodostoma CBS 690.94</name>
    <dbReference type="NCBI Taxonomy" id="1392251"/>
    <lineage>
        <taxon>Eukaryota</taxon>
        <taxon>Fungi</taxon>
        <taxon>Dikarya</taxon>
        <taxon>Ascomycota</taxon>
        <taxon>Pezizomycotina</taxon>
        <taxon>Dothideomycetes</taxon>
        <taxon>Pleosporomycetidae</taxon>
        <taxon>Pleosporales</taxon>
        <taxon>Massarineae</taxon>
        <taxon>Didymosphaeriaceae</taxon>
        <taxon>Karstenula</taxon>
    </lineage>
</organism>
<keyword evidence="1" id="KW-0812">Transmembrane</keyword>
<gene>
    <name evidence="2" type="ORF">P171DRAFT_229033</name>
</gene>
<sequence length="93" mass="10714">MHRAFLALKEVIYIPRPCYPSYTGTRISLYVVCILVFFILQLLPDTCTPAIAIACAPLWSLVRTHHFTVHLCRKTFTARLPLEMPRQRQPSPC</sequence>
<evidence type="ECO:0000256" key="1">
    <source>
        <dbReference type="SAM" id="Phobius"/>
    </source>
</evidence>
<evidence type="ECO:0000313" key="3">
    <source>
        <dbReference type="Proteomes" id="UP000799764"/>
    </source>
</evidence>
<proteinExistence type="predicted"/>
<keyword evidence="1" id="KW-1133">Transmembrane helix</keyword>
<comment type="caution">
    <text evidence="2">The sequence shown here is derived from an EMBL/GenBank/DDBJ whole genome shotgun (WGS) entry which is preliminary data.</text>
</comment>
<dbReference type="EMBL" id="MU001496">
    <property type="protein sequence ID" value="KAF2447642.1"/>
    <property type="molecule type" value="Genomic_DNA"/>
</dbReference>